<proteinExistence type="predicted"/>
<name>A0A2B7XLL6_9EURO</name>
<dbReference type="AlphaFoldDB" id="A0A2B7XLL6"/>
<gene>
    <name evidence="2" type="ORF">AJ79_04142</name>
</gene>
<comment type="caution">
    <text evidence="2">The sequence shown here is derived from an EMBL/GenBank/DDBJ whole genome shotgun (WGS) entry which is preliminary data.</text>
</comment>
<organism evidence="2 3">
    <name type="scientific">Helicocarpus griseus UAMH5409</name>
    <dbReference type="NCBI Taxonomy" id="1447875"/>
    <lineage>
        <taxon>Eukaryota</taxon>
        <taxon>Fungi</taxon>
        <taxon>Dikarya</taxon>
        <taxon>Ascomycota</taxon>
        <taxon>Pezizomycotina</taxon>
        <taxon>Eurotiomycetes</taxon>
        <taxon>Eurotiomycetidae</taxon>
        <taxon>Onygenales</taxon>
        <taxon>Ajellomycetaceae</taxon>
        <taxon>Helicocarpus</taxon>
    </lineage>
</organism>
<dbReference type="Proteomes" id="UP000223968">
    <property type="component" value="Unassembled WGS sequence"/>
</dbReference>
<evidence type="ECO:0000313" key="2">
    <source>
        <dbReference type="EMBL" id="PGH12644.1"/>
    </source>
</evidence>
<dbReference type="STRING" id="1447875.A0A2B7XLL6"/>
<dbReference type="OrthoDB" id="70224at2759"/>
<feature type="region of interest" description="Disordered" evidence="1">
    <location>
        <begin position="222"/>
        <end position="252"/>
    </location>
</feature>
<dbReference type="SUPFAM" id="SSF102645">
    <property type="entry name" value="CoaB-like"/>
    <property type="match status" value="1"/>
</dbReference>
<reference evidence="2 3" key="1">
    <citation type="submission" date="2017-10" db="EMBL/GenBank/DDBJ databases">
        <title>Comparative genomics in systemic dimorphic fungi from Ajellomycetaceae.</title>
        <authorList>
            <person name="Munoz J.F."/>
            <person name="Mcewen J.G."/>
            <person name="Clay O.K."/>
            <person name="Cuomo C.A."/>
        </authorList>
    </citation>
    <scope>NUCLEOTIDE SEQUENCE [LARGE SCALE GENOMIC DNA]</scope>
    <source>
        <strain evidence="2 3">UAMH5409</strain>
    </source>
</reference>
<dbReference type="EMBL" id="PDNB01000055">
    <property type="protein sequence ID" value="PGH12644.1"/>
    <property type="molecule type" value="Genomic_DNA"/>
</dbReference>
<sequence length="430" mass="48056">MPHPSTKVENVSPEEAESDYFKTNPPPRELESHAAQAQEFINHHVSANRRVVLVTSGGTTVPLETQTVRFIDNFSAGTRGATSAEYFLEEGYAVIFLHRQFSLLPYSRHYSHSTNCFLDFMDEAAAPPATSPAHDKNNPDHGAIVVRPEYQDEMRKVLRQYRYAKQNQLLLLIPFVTVTEYLYELRSLATIMRPLGANALFYLAAAVSDFFIPRDRMVEHKIQSSNEAPASPSRSPNETTHQQSQQQPQQGHTLIPVDRIYTGFNDPQPPTRGKKLIVDLDPVPKFLHSLVDGWAPAGSMVVSFKLETDPSLLISKSEQALQRYSHNLVIGNLLTTRKWEVVFVSRDAAGKITEQWVRIPRGTTMPGAAKRVSRGDVNVQHVAGASEGNREVEAEAVVAADGVLEIESRIVPELKRKHTEMIERMNAGKG</sequence>
<dbReference type="Gene3D" id="3.40.50.10300">
    <property type="entry name" value="CoaB-like"/>
    <property type="match status" value="1"/>
</dbReference>
<dbReference type="GO" id="GO:0015937">
    <property type="term" value="P:coenzyme A biosynthetic process"/>
    <property type="evidence" value="ECO:0007669"/>
    <property type="project" value="UniProtKB-ARBA"/>
</dbReference>
<dbReference type="PANTHER" id="PTHR12290">
    <property type="entry name" value="CORNICHON-RELATED"/>
    <property type="match status" value="1"/>
</dbReference>
<dbReference type="InterPro" id="IPR035929">
    <property type="entry name" value="CoaB-like_sf"/>
</dbReference>
<keyword evidence="3" id="KW-1185">Reference proteome</keyword>
<protein>
    <submittedName>
        <fullName evidence="2">Uncharacterized protein</fullName>
    </submittedName>
</protein>
<dbReference type="GO" id="GO:0003824">
    <property type="term" value="F:catalytic activity"/>
    <property type="evidence" value="ECO:0007669"/>
    <property type="project" value="UniProtKB-ARBA"/>
</dbReference>
<feature type="region of interest" description="Disordered" evidence="1">
    <location>
        <begin position="1"/>
        <end position="28"/>
    </location>
</feature>
<evidence type="ECO:0000256" key="1">
    <source>
        <dbReference type="SAM" id="MobiDB-lite"/>
    </source>
</evidence>
<evidence type="ECO:0000313" key="3">
    <source>
        <dbReference type="Proteomes" id="UP000223968"/>
    </source>
</evidence>
<accession>A0A2B7XLL6</accession>
<feature type="compositionally biased region" description="Polar residues" evidence="1">
    <location>
        <begin position="223"/>
        <end position="241"/>
    </location>
</feature>